<dbReference type="SMART" id="SM00852">
    <property type="entry name" value="MoCF_biosynth"/>
    <property type="match status" value="1"/>
</dbReference>
<dbReference type="InterPro" id="IPR050101">
    <property type="entry name" value="CinA"/>
</dbReference>
<dbReference type="NCBIfam" id="NF001813">
    <property type="entry name" value="PRK00549.1"/>
    <property type="match status" value="1"/>
</dbReference>
<dbReference type="NCBIfam" id="TIGR00200">
    <property type="entry name" value="cinA_nterm"/>
    <property type="match status" value="1"/>
</dbReference>
<evidence type="ECO:0000256" key="1">
    <source>
        <dbReference type="HAMAP-Rule" id="MF_00226"/>
    </source>
</evidence>
<dbReference type="Gene3D" id="3.30.70.2860">
    <property type="match status" value="1"/>
</dbReference>
<accession>A0ABY3SMZ4</accession>
<evidence type="ECO:0000313" key="3">
    <source>
        <dbReference type="EMBL" id="UJF35407.1"/>
    </source>
</evidence>
<dbReference type="Pfam" id="PF00994">
    <property type="entry name" value="MoCF_biosynth"/>
    <property type="match status" value="1"/>
</dbReference>
<dbReference type="PANTHER" id="PTHR13939:SF0">
    <property type="entry name" value="NMN AMIDOHYDROLASE-LIKE PROTEIN YFAY"/>
    <property type="match status" value="1"/>
</dbReference>
<gene>
    <name evidence="1" type="primary">cinA</name>
    <name evidence="3" type="ORF">L0M14_10050</name>
</gene>
<name>A0ABY3SMZ4_9BACL</name>
<dbReference type="Pfam" id="PF02464">
    <property type="entry name" value="CinA"/>
    <property type="match status" value="1"/>
</dbReference>
<evidence type="ECO:0000259" key="2">
    <source>
        <dbReference type="SMART" id="SM00852"/>
    </source>
</evidence>
<dbReference type="HAMAP" id="MF_00226_B">
    <property type="entry name" value="CinA_B"/>
    <property type="match status" value="1"/>
</dbReference>
<dbReference type="InterPro" id="IPR036653">
    <property type="entry name" value="CinA-like_C"/>
</dbReference>
<protein>
    <recommendedName>
        <fullName evidence="1">Putative competence-damage inducible protein</fullName>
    </recommendedName>
</protein>
<dbReference type="PANTHER" id="PTHR13939">
    <property type="entry name" value="NICOTINAMIDE-NUCLEOTIDE AMIDOHYDROLASE PNCC"/>
    <property type="match status" value="1"/>
</dbReference>
<dbReference type="Pfam" id="PF18146">
    <property type="entry name" value="CinA_KH"/>
    <property type="match status" value="1"/>
</dbReference>
<dbReference type="InterPro" id="IPR036425">
    <property type="entry name" value="MoaB/Mog-like_dom_sf"/>
</dbReference>
<dbReference type="NCBIfam" id="TIGR00199">
    <property type="entry name" value="PncC_domain"/>
    <property type="match status" value="1"/>
</dbReference>
<dbReference type="Proteomes" id="UP001649230">
    <property type="component" value="Chromosome"/>
</dbReference>
<organism evidence="3 4">
    <name type="scientific">Paenibacillus hexagrammi</name>
    <dbReference type="NCBI Taxonomy" id="2908839"/>
    <lineage>
        <taxon>Bacteria</taxon>
        <taxon>Bacillati</taxon>
        <taxon>Bacillota</taxon>
        <taxon>Bacilli</taxon>
        <taxon>Bacillales</taxon>
        <taxon>Paenibacillaceae</taxon>
        <taxon>Paenibacillus</taxon>
    </lineage>
</organism>
<evidence type="ECO:0000313" key="4">
    <source>
        <dbReference type="Proteomes" id="UP001649230"/>
    </source>
</evidence>
<keyword evidence="4" id="KW-1185">Reference proteome</keyword>
<dbReference type="PIRSF" id="PIRSF006728">
    <property type="entry name" value="CinA"/>
    <property type="match status" value="1"/>
</dbReference>
<dbReference type="Gene3D" id="3.90.950.20">
    <property type="entry name" value="CinA-like"/>
    <property type="match status" value="1"/>
</dbReference>
<proteinExistence type="inferred from homology"/>
<dbReference type="SUPFAM" id="SSF142433">
    <property type="entry name" value="CinA-like"/>
    <property type="match status" value="1"/>
</dbReference>
<dbReference type="InterPro" id="IPR008135">
    <property type="entry name" value="Competence-induced_CinA"/>
</dbReference>
<dbReference type="EMBL" id="CP090978">
    <property type="protein sequence ID" value="UJF35407.1"/>
    <property type="molecule type" value="Genomic_DNA"/>
</dbReference>
<feature type="domain" description="MoaB/Mog" evidence="2">
    <location>
        <begin position="4"/>
        <end position="171"/>
    </location>
</feature>
<dbReference type="SUPFAM" id="SSF53218">
    <property type="entry name" value="Molybdenum cofactor biosynthesis proteins"/>
    <property type="match status" value="1"/>
</dbReference>
<dbReference type="Gene3D" id="3.40.980.10">
    <property type="entry name" value="MoaB/Mog-like domain"/>
    <property type="match status" value="1"/>
</dbReference>
<reference evidence="3 4" key="1">
    <citation type="journal article" date="2024" name="Int. J. Syst. Evol. Microbiol.">
        <title>Paenibacillus hexagrammi sp. nov., a novel bacterium isolated from the gut content of Hexagrammos agrammus.</title>
        <authorList>
            <person name="Jung H.K."/>
            <person name="Kim D.G."/>
            <person name="Zin H."/>
            <person name="Park J."/>
            <person name="Jung H."/>
            <person name="Kim Y.O."/>
            <person name="Kong H.J."/>
            <person name="Kim J.W."/>
            <person name="Kim Y.S."/>
        </authorList>
    </citation>
    <scope>NUCLEOTIDE SEQUENCE [LARGE SCALE GENOMIC DNA]</scope>
    <source>
        <strain evidence="3 4">YPD9-1</strain>
    </source>
</reference>
<dbReference type="InterPro" id="IPR041424">
    <property type="entry name" value="CinA_KH"/>
</dbReference>
<dbReference type="InterPro" id="IPR008136">
    <property type="entry name" value="CinA_C"/>
</dbReference>
<dbReference type="NCBIfam" id="TIGR00177">
    <property type="entry name" value="molyb_syn"/>
    <property type="match status" value="1"/>
</dbReference>
<dbReference type="RefSeq" id="WP_235121974.1">
    <property type="nucleotide sequence ID" value="NZ_CP090978.1"/>
</dbReference>
<sequence length="416" mass="45005">MKAEIVAVGTELLLGQIVNTNARFLAVECAGLGIDVYYQTVVGDNKDRLLETLKLAASRADIVICTGGLGPTQDDLTKDVLAAYIGRELIIHEPSMSKISDFFSSRGIHMVESNRRQALMLEGCDPLLNDTGMAVGVAVTYEGTHFILLPGPPKEMKPMFTNYAAAWLSSVMTDEVPLYSKMLRFAGIGESSLEHQLMDLIQDQQDPTIAPYAKEGEVAIRLTTRARDVEEGKQKLLPLEQEIRTRVGDFIYADEDLPLEHVILQLLSSKMMTLSVAESCTGGLLSDLITAVPGSSQSFLGGIICYTNLLKNKLLQVPMEVLEGDAAPGAVSEETASLLAQNLLNTTGSDWSLSVTGVAGPGESEGKPVGLVYVGLGKRGAQPQIFTLKLSGNRDMIKLRAAKSALYQLWKQLKDS</sequence>
<dbReference type="CDD" id="cd00885">
    <property type="entry name" value="cinA"/>
    <property type="match status" value="1"/>
</dbReference>
<comment type="similarity">
    <text evidence="1">Belongs to the CinA family.</text>
</comment>
<dbReference type="InterPro" id="IPR001453">
    <property type="entry name" value="MoaB/Mog_dom"/>
</dbReference>